<reference evidence="3" key="1">
    <citation type="submission" date="2016-10" db="EMBL/GenBank/DDBJ databases">
        <authorList>
            <person name="Varghese N."/>
            <person name="Submissions S."/>
        </authorList>
    </citation>
    <scope>NUCLEOTIDE SEQUENCE [LARGE SCALE GENOMIC DNA]</scope>
    <source>
        <strain evidence="3">CGMCC 4.3568</strain>
    </source>
</reference>
<proteinExistence type="predicted"/>
<gene>
    <name evidence="2" type="ORF">SAMN05216266_101329</name>
</gene>
<keyword evidence="1" id="KW-1133">Transmembrane helix</keyword>
<feature type="transmembrane region" description="Helical" evidence="1">
    <location>
        <begin position="6"/>
        <end position="39"/>
    </location>
</feature>
<organism evidence="2 3">
    <name type="scientific">Amycolatopsis marina</name>
    <dbReference type="NCBI Taxonomy" id="490629"/>
    <lineage>
        <taxon>Bacteria</taxon>
        <taxon>Bacillati</taxon>
        <taxon>Actinomycetota</taxon>
        <taxon>Actinomycetes</taxon>
        <taxon>Pseudonocardiales</taxon>
        <taxon>Pseudonocardiaceae</taxon>
        <taxon>Amycolatopsis</taxon>
    </lineage>
</organism>
<evidence type="ECO:0000313" key="3">
    <source>
        <dbReference type="Proteomes" id="UP000243799"/>
    </source>
</evidence>
<name>A0A1I0VL13_9PSEU</name>
<protein>
    <recommendedName>
        <fullName evidence="4">Small integral membrane protein</fullName>
    </recommendedName>
</protein>
<evidence type="ECO:0008006" key="4">
    <source>
        <dbReference type="Google" id="ProtNLM"/>
    </source>
</evidence>
<accession>A0A1I0VL13</accession>
<evidence type="ECO:0000313" key="2">
    <source>
        <dbReference type="EMBL" id="SFA77094.1"/>
    </source>
</evidence>
<keyword evidence="3" id="KW-1185">Reference proteome</keyword>
<dbReference type="RefSeq" id="WP_091668338.1">
    <property type="nucleotide sequence ID" value="NZ_FOKG01000001.1"/>
</dbReference>
<keyword evidence="1" id="KW-0812">Transmembrane</keyword>
<evidence type="ECO:0000256" key="1">
    <source>
        <dbReference type="SAM" id="Phobius"/>
    </source>
</evidence>
<dbReference type="Proteomes" id="UP000243799">
    <property type="component" value="Unassembled WGS sequence"/>
</dbReference>
<sequence length="62" mass="6186">MNATLLGLIAGIALGFAAAFGGFGAFVAVLVLGAVGLLVGRWLDGELDLSALVGSAKDRGRR</sequence>
<dbReference type="EMBL" id="FOKG01000001">
    <property type="protein sequence ID" value="SFA77094.1"/>
    <property type="molecule type" value="Genomic_DNA"/>
</dbReference>
<keyword evidence="1" id="KW-0472">Membrane</keyword>
<dbReference type="AlphaFoldDB" id="A0A1I0VL13"/>
<dbReference type="STRING" id="490629.SAMN05216266_101329"/>